<dbReference type="eggNOG" id="COG1028">
    <property type="taxonomic scope" value="Bacteria"/>
</dbReference>
<evidence type="ECO:0000313" key="5">
    <source>
        <dbReference type="Proteomes" id="UP000008363"/>
    </source>
</evidence>
<dbReference type="Gene3D" id="3.40.50.720">
    <property type="entry name" value="NAD(P)-binding Rossmann-like Domain"/>
    <property type="match status" value="1"/>
</dbReference>
<dbReference type="InterPro" id="IPR036291">
    <property type="entry name" value="NAD(P)-bd_dom_sf"/>
</dbReference>
<dbReference type="FunFam" id="3.40.50.720:FF:000594">
    <property type="entry name" value="Short-chain oxidoreductase"/>
    <property type="match status" value="1"/>
</dbReference>
<comment type="caution">
    <text evidence="4">The sequence shown here is derived from an EMBL/GenBank/DDBJ whole genome shotgun (WGS) entry which is preliminary data.</text>
</comment>
<sequence>MTEFITTGFSAHSTAAEVIEGIDLRDRRAIVTGASSGIGMETARVLAGAGVEVTLAVRDVESGCSVAESIAAETGSRVNVERLDLSDLASVADFAAAWHGPLHILVNNAGVMALPDLCPTADGWEMQFGTNHIGHFALAHGLHAALAAAGAARVVTVSSVGHMLSPVVFDDINFRQRAYNQWAAYGQSKTANSLFAVAAAHRWAGDGITVNAVHPGAIAQTGLTRHLDPDVLRRARSRASGDYLRKSVEQGAATSVLVAASPDLDGVTGRYFEDCSEAESVDTTQTDAAQLARRRSGVADYALDRALAEQLWELSVAAIGQAQPNSGARTSG</sequence>
<evidence type="ECO:0000313" key="4">
    <source>
        <dbReference type="EMBL" id="GAB88503.1"/>
    </source>
</evidence>
<dbReference type="OrthoDB" id="4449798at2"/>
<dbReference type="AlphaFoldDB" id="K6UYI4"/>
<dbReference type="PANTHER" id="PTHR24320:SF148">
    <property type="entry name" value="NAD(P)-BINDING ROSSMANN-FOLD SUPERFAMILY PROTEIN"/>
    <property type="match status" value="1"/>
</dbReference>
<dbReference type="Pfam" id="PF00106">
    <property type="entry name" value="adh_short"/>
    <property type="match status" value="1"/>
</dbReference>
<dbReference type="PANTHER" id="PTHR24320">
    <property type="entry name" value="RETINOL DEHYDROGENASE"/>
    <property type="match status" value="1"/>
</dbReference>
<dbReference type="SUPFAM" id="SSF51735">
    <property type="entry name" value="NAD(P)-binding Rossmann-fold domains"/>
    <property type="match status" value="1"/>
</dbReference>
<organism evidence="4 5">
    <name type="scientific">Gordonia rhizosphera NBRC 16068</name>
    <dbReference type="NCBI Taxonomy" id="1108045"/>
    <lineage>
        <taxon>Bacteria</taxon>
        <taxon>Bacillati</taxon>
        <taxon>Actinomycetota</taxon>
        <taxon>Actinomycetes</taxon>
        <taxon>Mycobacteriales</taxon>
        <taxon>Gordoniaceae</taxon>
        <taxon>Gordonia</taxon>
    </lineage>
</organism>
<proteinExistence type="inferred from homology"/>
<evidence type="ECO:0000256" key="3">
    <source>
        <dbReference type="ARBA" id="ARBA00071493"/>
    </source>
</evidence>
<dbReference type="GO" id="GO:0016491">
    <property type="term" value="F:oxidoreductase activity"/>
    <property type="evidence" value="ECO:0007669"/>
    <property type="project" value="UniProtKB-KW"/>
</dbReference>
<comment type="similarity">
    <text evidence="1">Belongs to the short-chain dehydrogenases/reductases (SDR) family.</text>
</comment>
<dbReference type="PRINTS" id="PR00081">
    <property type="entry name" value="GDHRDH"/>
</dbReference>
<evidence type="ECO:0000256" key="1">
    <source>
        <dbReference type="ARBA" id="ARBA00006484"/>
    </source>
</evidence>
<evidence type="ECO:0000256" key="2">
    <source>
        <dbReference type="ARBA" id="ARBA00023002"/>
    </source>
</evidence>
<dbReference type="Proteomes" id="UP000008363">
    <property type="component" value="Unassembled WGS sequence"/>
</dbReference>
<keyword evidence="5" id="KW-1185">Reference proteome</keyword>
<reference evidence="4 5" key="1">
    <citation type="submission" date="2012-08" db="EMBL/GenBank/DDBJ databases">
        <title>Whole genome shotgun sequence of Gordonia rhizosphera NBRC 16068.</title>
        <authorList>
            <person name="Takarada H."/>
            <person name="Isaki S."/>
            <person name="Hosoyama A."/>
            <person name="Tsuchikane K."/>
            <person name="Katsumata H."/>
            <person name="Baba S."/>
            <person name="Ohji S."/>
            <person name="Yamazaki S."/>
            <person name="Fujita N."/>
        </authorList>
    </citation>
    <scope>NUCLEOTIDE SEQUENCE [LARGE SCALE GENOMIC DNA]</scope>
    <source>
        <strain evidence="4 5">NBRC 16068</strain>
    </source>
</reference>
<dbReference type="InterPro" id="IPR002347">
    <property type="entry name" value="SDR_fam"/>
</dbReference>
<keyword evidence="2" id="KW-0560">Oxidoreductase</keyword>
<gene>
    <name evidence="4" type="ORF">GORHZ_026_00020</name>
</gene>
<dbReference type="STRING" id="1108045.GORHZ_026_00020"/>
<name>K6UYI4_9ACTN</name>
<dbReference type="RefSeq" id="WP_006329926.1">
    <property type="nucleotide sequence ID" value="NZ_BAHC01000026.1"/>
</dbReference>
<dbReference type="EMBL" id="BAHC01000026">
    <property type="protein sequence ID" value="GAB88503.1"/>
    <property type="molecule type" value="Genomic_DNA"/>
</dbReference>
<protein>
    <recommendedName>
        <fullName evidence="3">Probable oxidoreductase</fullName>
    </recommendedName>
</protein>
<accession>K6UYI4</accession>